<keyword evidence="3" id="KW-1185">Reference proteome</keyword>
<dbReference type="PANTHER" id="PTHR42695">
    <property type="entry name" value="GLUTAMINE AMIDOTRANSFERASE YLR126C-RELATED"/>
    <property type="match status" value="1"/>
</dbReference>
<dbReference type="GO" id="GO:0003922">
    <property type="term" value="F:GMP synthase (glutamine-hydrolyzing) activity"/>
    <property type="evidence" value="ECO:0007669"/>
    <property type="project" value="UniProtKB-EC"/>
</dbReference>
<dbReference type="InterPro" id="IPR044992">
    <property type="entry name" value="ChyE-like"/>
</dbReference>
<organism evidence="2 3">
    <name type="scientific">Shimia thalassica</name>
    <dbReference type="NCBI Taxonomy" id="1715693"/>
    <lineage>
        <taxon>Bacteria</taxon>
        <taxon>Pseudomonadati</taxon>
        <taxon>Pseudomonadota</taxon>
        <taxon>Alphaproteobacteria</taxon>
        <taxon>Rhodobacterales</taxon>
        <taxon>Roseobacteraceae</taxon>
    </lineage>
</organism>
<dbReference type="CDD" id="cd01741">
    <property type="entry name" value="GATase1_1"/>
    <property type="match status" value="1"/>
</dbReference>
<dbReference type="GO" id="GO:0005829">
    <property type="term" value="C:cytosol"/>
    <property type="evidence" value="ECO:0007669"/>
    <property type="project" value="TreeGrafter"/>
</dbReference>
<dbReference type="PANTHER" id="PTHR42695:SF5">
    <property type="entry name" value="GLUTAMINE AMIDOTRANSFERASE YLR126C-RELATED"/>
    <property type="match status" value="1"/>
</dbReference>
<gene>
    <name evidence="2" type="primary">guaA_1</name>
    <name evidence="2" type="ORF">PH7735_00061</name>
</gene>
<dbReference type="SUPFAM" id="SSF52317">
    <property type="entry name" value="Class I glutamine amidotransferase-like"/>
    <property type="match status" value="1"/>
</dbReference>
<dbReference type="STRING" id="1715693.PH7735_00061"/>
<reference evidence="3" key="1">
    <citation type="submission" date="2015-09" db="EMBL/GenBank/DDBJ databases">
        <authorList>
            <person name="Rodrigo-Torres Lidia"/>
            <person name="Arahal R.David."/>
        </authorList>
    </citation>
    <scope>NUCLEOTIDE SEQUENCE [LARGE SCALE GENOMIC DNA]</scope>
    <source>
        <strain evidence="3">CECT 7735</strain>
    </source>
</reference>
<dbReference type="PROSITE" id="PS51273">
    <property type="entry name" value="GATASE_TYPE_1"/>
    <property type="match status" value="1"/>
</dbReference>
<proteinExistence type="predicted"/>
<evidence type="ECO:0000313" key="3">
    <source>
        <dbReference type="Proteomes" id="UP000051870"/>
    </source>
</evidence>
<dbReference type="GeneID" id="83879165"/>
<dbReference type="Pfam" id="PF00117">
    <property type="entry name" value="GATase"/>
    <property type="match status" value="1"/>
</dbReference>
<dbReference type="EC" id="6.3.5.2" evidence="2"/>
<dbReference type="Gene3D" id="3.40.50.880">
    <property type="match status" value="1"/>
</dbReference>
<dbReference type="EMBL" id="CYTW01000001">
    <property type="protein sequence ID" value="CUJ81734.1"/>
    <property type="molecule type" value="Genomic_DNA"/>
</dbReference>
<dbReference type="AlphaFoldDB" id="A0A0N7M807"/>
<accession>A0A0N7M807</accession>
<name>A0A0N7M807_9RHOB</name>
<keyword evidence="2" id="KW-0436">Ligase</keyword>
<sequence>MKPFLILQLRPETEASDDEYQAILTKSGLSAEDTVRIRLDVEDLPRDLELDAFSGVIVGGGPGCVSDAPDKKSDIEARIEDAVLGLMPEITGKDFPFLGCCYGIGILGHHLGRTVSKENYSEDVGVSDCSITPDGSNDPLLKDIPDRFFAFVGHKEAVQRLPEGCTHLVSSPTCPYQMIRFGHNVYATQFHPEADSDGFEVRIGIYKHRGYFRPEDADDLVQMCRSADVHAPEKVLRNFVDVYAQDA</sequence>
<dbReference type="NCBIfam" id="NF005743">
    <property type="entry name" value="PRK07567.1"/>
    <property type="match status" value="1"/>
</dbReference>
<evidence type="ECO:0000259" key="1">
    <source>
        <dbReference type="Pfam" id="PF00117"/>
    </source>
</evidence>
<feature type="domain" description="Glutamine amidotransferase" evidence="1">
    <location>
        <begin position="49"/>
        <end position="197"/>
    </location>
</feature>
<dbReference type="InterPro" id="IPR017926">
    <property type="entry name" value="GATASE"/>
</dbReference>
<dbReference type="Proteomes" id="UP000051870">
    <property type="component" value="Unassembled WGS sequence"/>
</dbReference>
<dbReference type="InterPro" id="IPR029062">
    <property type="entry name" value="Class_I_gatase-like"/>
</dbReference>
<dbReference type="RefSeq" id="WP_058311070.1">
    <property type="nucleotide sequence ID" value="NZ_CYTW01000001.1"/>
</dbReference>
<evidence type="ECO:0000313" key="2">
    <source>
        <dbReference type="EMBL" id="CUJ81734.1"/>
    </source>
</evidence>
<protein>
    <submittedName>
        <fullName evidence="2">GMP synthase [glutamine-hydrolyzing]</fullName>
        <ecNumber evidence="2">6.3.5.2</ecNumber>
    </submittedName>
</protein>